<keyword evidence="1" id="KW-1133">Transmembrane helix</keyword>
<feature type="transmembrane region" description="Helical" evidence="1">
    <location>
        <begin position="178"/>
        <end position="196"/>
    </location>
</feature>
<dbReference type="InterPro" id="IPR022134">
    <property type="entry name" value="DUF3667"/>
</dbReference>
<keyword evidence="1" id="KW-0472">Membrane</keyword>
<dbReference type="Pfam" id="PF12412">
    <property type="entry name" value="DUF3667"/>
    <property type="match status" value="1"/>
</dbReference>
<dbReference type="Proteomes" id="UP001199919">
    <property type="component" value="Unassembled WGS sequence"/>
</dbReference>
<dbReference type="EMBL" id="JAJPWV010000004">
    <property type="protein sequence ID" value="MCD8741791.1"/>
    <property type="molecule type" value="Genomic_DNA"/>
</dbReference>
<gene>
    <name evidence="2" type="ORF">LT679_14340</name>
</gene>
<feature type="transmembrane region" description="Helical" evidence="1">
    <location>
        <begin position="216"/>
        <end position="243"/>
    </location>
</feature>
<evidence type="ECO:0000256" key="1">
    <source>
        <dbReference type="SAM" id="Phobius"/>
    </source>
</evidence>
<sequence>MVNCVNCNTEVNYKYCPECGQPATLKRIDRHYIQHELLHIFHFEKGILYTIKELLLRPGKTVQAFISQNRSRLVKPIVFIIVTSLIYTIISHFFHIEEGYINIKGDEDSVTYSINSWVQNHYGYSNIMMGIFIALWLKLFFRMSTYNFYEILILLCFVIGVGMLMFTVFAIIEGVTHHKLMAVSSAIYIIYASWAIGQFFNSGNTEKTFERYIRAFVAYLLGMASFTIITLSIGIAADLYYLYN</sequence>
<organism evidence="2 3">
    <name type="scientific">Mucilaginibacter roseus</name>
    <dbReference type="NCBI Taxonomy" id="1528868"/>
    <lineage>
        <taxon>Bacteria</taxon>
        <taxon>Pseudomonadati</taxon>
        <taxon>Bacteroidota</taxon>
        <taxon>Sphingobacteriia</taxon>
        <taxon>Sphingobacteriales</taxon>
        <taxon>Sphingobacteriaceae</taxon>
        <taxon>Mucilaginibacter</taxon>
    </lineage>
</organism>
<keyword evidence="1" id="KW-0812">Transmembrane</keyword>
<feature type="transmembrane region" description="Helical" evidence="1">
    <location>
        <begin position="122"/>
        <end position="141"/>
    </location>
</feature>
<feature type="transmembrane region" description="Helical" evidence="1">
    <location>
        <begin position="77"/>
        <end position="96"/>
    </location>
</feature>
<dbReference type="RefSeq" id="WP_232178296.1">
    <property type="nucleotide sequence ID" value="NZ_JAJPWV010000004.1"/>
</dbReference>
<name>A0ABS8U3U5_9SPHI</name>
<feature type="transmembrane region" description="Helical" evidence="1">
    <location>
        <begin position="148"/>
        <end position="172"/>
    </location>
</feature>
<protein>
    <submittedName>
        <fullName evidence="2">DUF3667 domain-containing protein</fullName>
    </submittedName>
</protein>
<evidence type="ECO:0000313" key="2">
    <source>
        <dbReference type="EMBL" id="MCD8741791.1"/>
    </source>
</evidence>
<accession>A0ABS8U3U5</accession>
<comment type="caution">
    <text evidence="2">The sequence shown here is derived from an EMBL/GenBank/DDBJ whole genome shotgun (WGS) entry which is preliminary data.</text>
</comment>
<evidence type="ECO:0000313" key="3">
    <source>
        <dbReference type="Proteomes" id="UP001199919"/>
    </source>
</evidence>
<keyword evidence="3" id="KW-1185">Reference proteome</keyword>
<proteinExistence type="predicted"/>
<reference evidence="2 3" key="1">
    <citation type="submission" date="2021-12" db="EMBL/GenBank/DDBJ databases">
        <title>Mucilaginibacter roseus genome.</title>
        <authorList>
            <person name="Ferreira J.R."/>
            <person name="Newman J.D."/>
        </authorList>
    </citation>
    <scope>NUCLEOTIDE SEQUENCE [LARGE SCALE GENOMIC DNA]</scope>
    <source>
        <strain evidence="2 3">LMG 28454</strain>
    </source>
</reference>